<accession>A0A5E4GCN8</accession>
<feature type="non-terminal residue" evidence="2">
    <location>
        <position position="1"/>
    </location>
</feature>
<proteinExistence type="predicted"/>
<evidence type="ECO:0000313" key="3">
    <source>
        <dbReference type="Proteomes" id="UP000327085"/>
    </source>
</evidence>
<dbReference type="InterPro" id="IPR055298">
    <property type="entry name" value="AtLOH3-like"/>
</dbReference>
<feature type="non-terminal residue" evidence="2">
    <location>
        <position position="111"/>
    </location>
</feature>
<organism evidence="2 3">
    <name type="scientific">Prunus dulcis</name>
    <name type="common">Almond</name>
    <name type="synonym">Amygdalus dulcis</name>
    <dbReference type="NCBI Taxonomy" id="3755"/>
    <lineage>
        <taxon>Eukaryota</taxon>
        <taxon>Viridiplantae</taxon>
        <taxon>Streptophyta</taxon>
        <taxon>Embryophyta</taxon>
        <taxon>Tracheophyta</taxon>
        <taxon>Spermatophyta</taxon>
        <taxon>Magnoliopsida</taxon>
        <taxon>eudicotyledons</taxon>
        <taxon>Gunneridae</taxon>
        <taxon>Pentapetalae</taxon>
        <taxon>rosids</taxon>
        <taxon>fabids</taxon>
        <taxon>Rosales</taxon>
        <taxon>Rosaceae</taxon>
        <taxon>Amygdaloideae</taxon>
        <taxon>Amygdaleae</taxon>
        <taxon>Prunus</taxon>
    </lineage>
</organism>
<dbReference type="Proteomes" id="UP000327085">
    <property type="component" value="Unassembled WGS sequence"/>
</dbReference>
<reference evidence="3" key="1">
    <citation type="journal article" date="2020" name="Plant J.">
        <title>Transposons played a major role in the diversification between the closely related almond and peach genomes: results from the almond genome sequence.</title>
        <authorList>
            <person name="Alioto T."/>
            <person name="Alexiou K.G."/>
            <person name="Bardil A."/>
            <person name="Barteri F."/>
            <person name="Castanera R."/>
            <person name="Cruz F."/>
            <person name="Dhingra A."/>
            <person name="Duval H."/>
            <person name="Fernandez I Marti A."/>
            <person name="Frias L."/>
            <person name="Galan B."/>
            <person name="Garcia J.L."/>
            <person name="Howad W."/>
            <person name="Gomez-Garrido J."/>
            <person name="Gut M."/>
            <person name="Julca I."/>
            <person name="Morata J."/>
            <person name="Puigdomenech P."/>
            <person name="Ribeca P."/>
            <person name="Rubio Cabetas M.J."/>
            <person name="Vlasova A."/>
            <person name="Wirthensohn M."/>
            <person name="Garcia-Mas J."/>
            <person name="Gabaldon T."/>
            <person name="Casacuberta J.M."/>
            <person name="Arus P."/>
        </authorList>
    </citation>
    <scope>NUCLEOTIDE SEQUENCE [LARGE SCALE GENOMIC DNA]</scope>
    <source>
        <strain evidence="3">cv. Texas</strain>
    </source>
</reference>
<dbReference type="InterPro" id="IPR008906">
    <property type="entry name" value="HATC_C_dom"/>
</dbReference>
<dbReference type="OMA" id="RIMRCAN"/>
<dbReference type="PANTHER" id="PTHR11697">
    <property type="entry name" value="GENERAL TRANSCRIPTION FACTOR 2-RELATED ZINC FINGER PROTEIN"/>
    <property type="match status" value="1"/>
</dbReference>
<dbReference type="AlphaFoldDB" id="A0A5E4GCN8"/>
<feature type="domain" description="HAT C-terminal dimerisation" evidence="1">
    <location>
        <begin position="34"/>
        <end position="86"/>
    </location>
</feature>
<evidence type="ECO:0000259" key="1">
    <source>
        <dbReference type="Pfam" id="PF05699"/>
    </source>
</evidence>
<name>A0A5E4GCN8_PRUDU</name>
<dbReference type="PANTHER" id="PTHR11697:SF230">
    <property type="entry name" value="ZINC FINGER, MYM DOMAIN CONTAINING 1"/>
    <property type="match status" value="1"/>
</dbReference>
<sequence>LGFFKTNMDPLPAFKNLDYIPELLKCLVETGLTHTYHLIDRLIRVVLTLLVSTPTIERAFSSMRLIKNRLQNRIEDKFLADCMILKIEKEFVDSIDNESIISDFNSSKPKR</sequence>
<gene>
    <name evidence="2" type="ORF">ALMOND_2B007489</name>
</gene>
<dbReference type="EMBL" id="CABIKO010000531">
    <property type="protein sequence ID" value="VVA37380.1"/>
    <property type="molecule type" value="Genomic_DNA"/>
</dbReference>
<protein>
    <submittedName>
        <fullName evidence="2">PREDICTED: zinc finger</fullName>
    </submittedName>
</protein>
<dbReference type="InParanoid" id="A0A5E4GCN8"/>
<evidence type="ECO:0000313" key="2">
    <source>
        <dbReference type="EMBL" id="VVA37380.1"/>
    </source>
</evidence>
<dbReference type="GO" id="GO:0046983">
    <property type="term" value="F:protein dimerization activity"/>
    <property type="evidence" value="ECO:0007669"/>
    <property type="project" value="InterPro"/>
</dbReference>
<dbReference type="Pfam" id="PF05699">
    <property type="entry name" value="Dimer_Tnp_hAT"/>
    <property type="match status" value="1"/>
</dbReference>